<dbReference type="InterPro" id="IPR010656">
    <property type="entry name" value="DctM"/>
</dbReference>
<feature type="transmembrane region" description="Helical" evidence="1">
    <location>
        <begin position="572"/>
        <end position="594"/>
    </location>
</feature>
<accession>A0A381SAQ5</accession>
<evidence type="ECO:0000256" key="1">
    <source>
        <dbReference type="SAM" id="Phobius"/>
    </source>
</evidence>
<keyword evidence="1" id="KW-0472">Membrane</keyword>
<dbReference type="AlphaFoldDB" id="A0A381SAQ5"/>
<feature type="transmembrane region" description="Helical" evidence="1">
    <location>
        <begin position="144"/>
        <end position="161"/>
    </location>
</feature>
<feature type="transmembrane region" description="Helical" evidence="1">
    <location>
        <begin position="382"/>
        <end position="399"/>
    </location>
</feature>
<evidence type="ECO:0000313" key="3">
    <source>
        <dbReference type="EMBL" id="SVA00569.1"/>
    </source>
</evidence>
<feature type="transmembrane region" description="Helical" evidence="1">
    <location>
        <begin position="482"/>
        <end position="502"/>
    </location>
</feature>
<feature type="transmembrane region" description="Helical" evidence="1">
    <location>
        <begin position="88"/>
        <end position="105"/>
    </location>
</feature>
<feature type="transmembrane region" description="Helical" evidence="1">
    <location>
        <begin position="606"/>
        <end position="635"/>
    </location>
</feature>
<gene>
    <name evidence="3" type="ORF">METZ01_LOCUS53423</name>
</gene>
<dbReference type="NCBIfam" id="TIGR02123">
    <property type="entry name" value="TRAP_fused"/>
    <property type="match status" value="1"/>
</dbReference>
<dbReference type="Pfam" id="PF06808">
    <property type="entry name" value="DctM"/>
    <property type="match status" value="1"/>
</dbReference>
<dbReference type="PANTHER" id="PTHR43849">
    <property type="entry name" value="BLL3936 PROTEIN"/>
    <property type="match status" value="1"/>
</dbReference>
<dbReference type="PANTHER" id="PTHR43849:SF2">
    <property type="entry name" value="BLL3936 PROTEIN"/>
    <property type="match status" value="1"/>
</dbReference>
<feature type="transmembrane region" description="Helical" evidence="1">
    <location>
        <begin position="278"/>
        <end position="303"/>
    </location>
</feature>
<feature type="transmembrane region" description="Helical" evidence="1">
    <location>
        <begin position="357"/>
        <end position="376"/>
    </location>
</feature>
<proteinExistence type="predicted"/>
<feature type="transmembrane region" description="Helical" evidence="1">
    <location>
        <begin position="539"/>
        <end position="560"/>
    </location>
</feature>
<organism evidence="3">
    <name type="scientific">marine metagenome</name>
    <dbReference type="NCBI Taxonomy" id="408172"/>
    <lineage>
        <taxon>unclassified sequences</taxon>
        <taxon>metagenomes</taxon>
        <taxon>ecological metagenomes</taxon>
    </lineage>
</organism>
<feature type="transmembrane region" description="Helical" evidence="1">
    <location>
        <begin position="193"/>
        <end position="212"/>
    </location>
</feature>
<keyword evidence="1" id="KW-0812">Transmembrane</keyword>
<name>A0A381SAQ5_9ZZZZ</name>
<sequence>MQRLTLRQIISILGYFSFSTGVRRKLEGKIGHLTTAYAAVVAIWTTYQATLSSIDVLALSIIFLSLMLVLVFLLTGSSSKSSETKPSAIDYFLAASSLCVGIYFISSIPEISTRISLFSELTSTQRLFSALIILLTFEATRRTVGSGLLIIVVIFIFYNLFGDVFEGTLRHGEITTDHFLDISVFTSDGLFGVPIRVAATYAFVFVMFGTFLEKAKGGDFFFNIAALISGKTPGGPAKVAVFSSALFGTVSGSPTSDVVTTGSITIPMMKRLGYSGTLAGAVEVAASTGGSLLPPIMGSAAFIMAEFTGITYTQIIIAALIPALLYYLGVYLQVHLRSLKLGLEPMQTDSLPTLKETLSLGWVFLVPLISMIYALVKGYSPTYVAVFGTTVLLIVCQFKKHTRIGLKSFYECLANTTTRMVSVTGACAAAGLVIGGITMTGLATKFSYFVFLFSENNVFPALICGAILTIILGLGMPTPSAYILAAVLIGPVFVYDLGVSMLSAHLFLLYYAVMSAMTPPVAVAAYAASAIADANPLSIAVNAVAFSIVAFFIPFSFVYNEELLLLGSYSDIALVIVSVTCGVVFIAIGSEGYLFHQLPFFPRLSFFVAGFCTFFAFGWINLVGLLLGLSLMYYLNHKNKSLKIST</sequence>
<reference evidence="3" key="1">
    <citation type="submission" date="2018-05" db="EMBL/GenBank/DDBJ databases">
        <authorList>
            <person name="Lanie J.A."/>
            <person name="Ng W.-L."/>
            <person name="Kazmierczak K.M."/>
            <person name="Andrzejewski T.M."/>
            <person name="Davidsen T.M."/>
            <person name="Wayne K.J."/>
            <person name="Tettelin H."/>
            <person name="Glass J.I."/>
            <person name="Rusch D."/>
            <person name="Podicherti R."/>
            <person name="Tsui H.-C.T."/>
            <person name="Winkler M.E."/>
        </authorList>
    </citation>
    <scope>NUCLEOTIDE SEQUENCE</scope>
</reference>
<feature type="transmembrane region" description="Helical" evidence="1">
    <location>
        <begin position="508"/>
        <end position="527"/>
    </location>
</feature>
<keyword evidence="1" id="KW-1133">Transmembrane helix</keyword>
<protein>
    <recommendedName>
        <fullName evidence="2">TRAP C4-dicarboxylate transport system permease DctM subunit domain-containing protein</fullName>
    </recommendedName>
</protein>
<feature type="transmembrane region" description="Helical" evidence="1">
    <location>
        <begin position="458"/>
        <end position="475"/>
    </location>
</feature>
<feature type="domain" description="TRAP C4-dicarboxylate transport system permease DctM subunit" evidence="2">
    <location>
        <begin position="131"/>
        <end position="568"/>
    </location>
</feature>
<feature type="transmembrane region" description="Helical" evidence="1">
    <location>
        <begin position="56"/>
        <end position="76"/>
    </location>
</feature>
<dbReference type="EMBL" id="UINC01002816">
    <property type="protein sequence ID" value="SVA00569.1"/>
    <property type="molecule type" value="Genomic_DNA"/>
</dbReference>
<feature type="transmembrane region" description="Helical" evidence="1">
    <location>
        <begin position="420"/>
        <end position="438"/>
    </location>
</feature>
<feature type="transmembrane region" description="Helical" evidence="1">
    <location>
        <begin position="315"/>
        <end position="336"/>
    </location>
</feature>
<dbReference type="InterPro" id="IPR011853">
    <property type="entry name" value="TRAP_DctM-Dct_fused"/>
</dbReference>
<evidence type="ECO:0000259" key="2">
    <source>
        <dbReference type="Pfam" id="PF06808"/>
    </source>
</evidence>